<keyword evidence="2" id="KW-1185">Reference proteome</keyword>
<accession>A0ACB8CK68</accession>
<dbReference type="EMBL" id="CM023475">
    <property type="protein sequence ID" value="KAH7945308.1"/>
    <property type="molecule type" value="Genomic_DNA"/>
</dbReference>
<name>A0ACB8CK68_DERSI</name>
<protein>
    <submittedName>
        <fullName evidence="1">Uncharacterized protein</fullName>
    </submittedName>
</protein>
<organism evidence="1 2">
    <name type="scientific">Dermacentor silvarum</name>
    <name type="common">Tick</name>
    <dbReference type="NCBI Taxonomy" id="543639"/>
    <lineage>
        <taxon>Eukaryota</taxon>
        <taxon>Metazoa</taxon>
        <taxon>Ecdysozoa</taxon>
        <taxon>Arthropoda</taxon>
        <taxon>Chelicerata</taxon>
        <taxon>Arachnida</taxon>
        <taxon>Acari</taxon>
        <taxon>Parasitiformes</taxon>
        <taxon>Ixodida</taxon>
        <taxon>Ixodoidea</taxon>
        <taxon>Ixodidae</taxon>
        <taxon>Rhipicephalinae</taxon>
        <taxon>Dermacentor</taxon>
    </lineage>
</organism>
<evidence type="ECO:0000313" key="2">
    <source>
        <dbReference type="Proteomes" id="UP000821865"/>
    </source>
</evidence>
<proteinExistence type="predicted"/>
<comment type="caution">
    <text evidence="1">The sequence shown here is derived from an EMBL/GenBank/DDBJ whole genome shotgun (WGS) entry which is preliminary data.</text>
</comment>
<dbReference type="Proteomes" id="UP000821865">
    <property type="component" value="Chromosome 6"/>
</dbReference>
<evidence type="ECO:0000313" key="1">
    <source>
        <dbReference type="EMBL" id="KAH7945308.1"/>
    </source>
</evidence>
<sequence length="1143" mass="126515">MRNKFSCDCRLAWILHLEKATRNAKFRRELRHVKCDFEDATTAPANATGGSKVVRLSLKQLGCTEDYERPALGDGPLTTDTTGSVLSSARPYDDDYEDVSDDEADGDESDDNSQGFSPHDRQHSREEIPSVTNEVDVILSQQKSLEKDVSANGHKAAHGTASEIVPREAATVLMFVFLFSVCAKNCCRGSTAFAREMAWQKEALVLASTLVVYTLSSSDVVVTSSQGKLRGRSNAVFGNPVETFLGVPYALPPVGNRRFRKPVPLTTWDGVYDATVPKQSCMQPVQSGRFEAPVPFSEDCLYLNVWTPSTSDSLRRPVLVWFYGGLYMVGSAYVDIYNATVLAAFNDLVVVSCDFRSSMYGFFESGDAEEGPGNVGLWDQRLVLVWIRDNIAAFGGDPDQVTLFGVSSGSMLAHAHVLSPLSRGLFRRVYLMSGTLNINVHSDSATDSVYKGNQVAAIVGCATPFQDLTTHTRRVLDCLRNVTADRIDAATVIAMLPGLVFFMPTFRSEFIPMLPSAASEAGAFSPVDAVVSVTSNEGSFAFVNQFDQRLLDPCLSDIDMETLQAEVEQLLRMWVKEKVLPFAQGYVATAAPGNKIALRDKAVDFLGKHNAYCQSRFFAEDHSKFAINVYAQVFAHRSKKSTLPEWVAASHMDDVPYTFGIPFLEPDKYTDEDRNFSAVLMKSLAAFAENGFMLATTYSNTDLLSWWSSMELPAQVWAPSTSQSSKLSLKVAVLAGAHTISCTRSNLPSHKTWSAALSHRGHRPDACHMSANEMEIQILSDDGGVKKKITKPGSGPVVPQHATVTFHYNAYVQASWTERIDSTWMRNTPHSCTLEELGILGLKIIIHSMRRGEECQATIAPKYGFGAQGCRPRIPPNATLFYELALIDFFEMEDDGGVNGLDIDSTQLPFDTLLRICFRKYRNGNRFYVANSYTAAERSYAAAAKFLESAPDPADVKYSNKRRELLLNLYSNQAQCALRMHNPKLAVMTSRRALLLDPTNAKALHRCAVGLRMLGQYEEAARLQRRALALKPQSVRIEKELVLLEGGLAKLERDYEDPDGTWEALDLNKASQRLSIEQAVEPATRSLIRRALEALTMAKPGTEISFVNIFSQDDLTYIHMICYDLRLPCYDVQGGLLARRPSL</sequence>
<gene>
    <name evidence="1" type="ORF">HPB49_009469</name>
</gene>
<reference evidence="1" key="1">
    <citation type="submission" date="2020-05" db="EMBL/GenBank/DDBJ databases">
        <title>Large-scale comparative analyses of tick genomes elucidate their genetic diversity and vector capacities.</title>
        <authorList>
            <person name="Jia N."/>
            <person name="Wang J."/>
            <person name="Shi W."/>
            <person name="Du L."/>
            <person name="Sun Y."/>
            <person name="Zhan W."/>
            <person name="Jiang J."/>
            <person name="Wang Q."/>
            <person name="Zhang B."/>
            <person name="Ji P."/>
            <person name="Sakyi L.B."/>
            <person name="Cui X."/>
            <person name="Yuan T."/>
            <person name="Jiang B."/>
            <person name="Yang W."/>
            <person name="Lam T.T.-Y."/>
            <person name="Chang Q."/>
            <person name="Ding S."/>
            <person name="Wang X."/>
            <person name="Zhu J."/>
            <person name="Ruan X."/>
            <person name="Zhao L."/>
            <person name="Wei J."/>
            <person name="Que T."/>
            <person name="Du C."/>
            <person name="Cheng J."/>
            <person name="Dai P."/>
            <person name="Han X."/>
            <person name="Huang E."/>
            <person name="Gao Y."/>
            <person name="Liu J."/>
            <person name="Shao H."/>
            <person name="Ye R."/>
            <person name="Li L."/>
            <person name="Wei W."/>
            <person name="Wang X."/>
            <person name="Wang C."/>
            <person name="Yang T."/>
            <person name="Huo Q."/>
            <person name="Li W."/>
            <person name="Guo W."/>
            <person name="Chen H."/>
            <person name="Zhou L."/>
            <person name="Ni X."/>
            <person name="Tian J."/>
            <person name="Zhou Y."/>
            <person name="Sheng Y."/>
            <person name="Liu T."/>
            <person name="Pan Y."/>
            <person name="Xia L."/>
            <person name="Li J."/>
            <person name="Zhao F."/>
            <person name="Cao W."/>
        </authorList>
    </citation>
    <scope>NUCLEOTIDE SEQUENCE</scope>
    <source>
        <strain evidence="1">Dsil-2018</strain>
    </source>
</reference>